<sequence>MQSRVVLGLYLAVMILLPFSRLAELPILILAITGIYGLIMHWNRLKNNSQFKILSLVFGCYFLLVMISAIDSYWQNKTLIVAVASIRFYLATIALLLYLQPKHFILMLKAITILATFWAVDAIYQYFVGVDIIGRASYAGRLNGIFGEHHAKLGPVLALLLPIAMVGLKTQKSMIRWASIFVIIITILLSGTRSAWLMMLFTLFAYWFHHVKQRRFQLLLKSILVASIMATSLWFISPEFQQRIERSASILQGSQTSIDFALADRLPIWQTSWSMIKQHPINGIGAHAFRKAYPTFASADDSWQQQGGVGMHAHHWVLEVLAETGIIGLILLSFAIYKLMMFVRKNYNPNYSWAFLIALISAFLPITSTYSIFASFWSICIWLIGAGLIIVSRQEKYND</sequence>
<dbReference type="EMBL" id="UOEW01000190">
    <property type="protein sequence ID" value="VAW38076.1"/>
    <property type="molecule type" value="Genomic_DNA"/>
</dbReference>
<organism evidence="7">
    <name type="scientific">hydrothermal vent metagenome</name>
    <dbReference type="NCBI Taxonomy" id="652676"/>
    <lineage>
        <taxon>unclassified sequences</taxon>
        <taxon>metagenomes</taxon>
        <taxon>ecological metagenomes</taxon>
    </lineage>
</organism>
<feature type="domain" description="O-antigen ligase-related" evidence="6">
    <location>
        <begin position="179"/>
        <end position="332"/>
    </location>
</feature>
<comment type="subcellular location">
    <subcellularLocation>
        <location evidence="1">Membrane</location>
        <topology evidence="1">Multi-pass membrane protein</topology>
    </subcellularLocation>
</comment>
<evidence type="ECO:0000256" key="5">
    <source>
        <dbReference type="SAM" id="Phobius"/>
    </source>
</evidence>
<proteinExistence type="predicted"/>
<dbReference type="GO" id="GO:0016020">
    <property type="term" value="C:membrane"/>
    <property type="evidence" value="ECO:0007669"/>
    <property type="project" value="UniProtKB-SubCell"/>
</dbReference>
<accession>A0A3B0W0I3</accession>
<protein>
    <recommendedName>
        <fullName evidence="6">O-antigen ligase-related domain-containing protein</fullName>
    </recommendedName>
</protein>
<evidence type="ECO:0000256" key="3">
    <source>
        <dbReference type="ARBA" id="ARBA00022989"/>
    </source>
</evidence>
<evidence type="ECO:0000256" key="4">
    <source>
        <dbReference type="ARBA" id="ARBA00023136"/>
    </source>
</evidence>
<feature type="transmembrane region" description="Helical" evidence="5">
    <location>
        <begin position="316"/>
        <end position="337"/>
    </location>
</feature>
<keyword evidence="2 5" id="KW-0812">Transmembrane</keyword>
<dbReference type="PANTHER" id="PTHR37422">
    <property type="entry name" value="TEICHURONIC ACID BIOSYNTHESIS PROTEIN TUAE"/>
    <property type="match status" value="1"/>
</dbReference>
<gene>
    <name evidence="7" type="ORF">MNBD_GAMMA01-1877</name>
</gene>
<evidence type="ECO:0000313" key="7">
    <source>
        <dbReference type="EMBL" id="VAW38076.1"/>
    </source>
</evidence>
<dbReference type="PANTHER" id="PTHR37422:SF21">
    <property type="entry name" value="EXOQ-LIKE PROTEIN"/>
    <property type="match status" value="1"/>
</dbReference>
<dbReference type="Pfam" id="PF04932">
    <property type="entry name" value="Wzy_C"/>
    <property type="match status" value="1"/>
</dbReference>
<feature type="transmembrane region" description="Helical" evidence="5">
    <location>
        <begin position="79"/>
        <end position="99"/>
    </location>
</feature>
<feature type="transmembrane region" description="Helical" evidence="5">
    <location>
        <begin position="372"/>
        <end position="391"/>
    </location>
</feature>
<reference evidence="7" key="1">
    <citation type="submission" date="2018-06" db="EMBL/GenBank/DDBJ databases">
        <authorList>
            <person name="Zhirakovskaya E."/>
        </authorList>
    </citation>
    <scope>NUCLEOTIDE SEQUENCE</scope>
</reference>
<feature type="transmembrane region" description="Helical" evidence="5">
    <location>
        <begin position="51"/>
        <end position="73"/>
    </location>
</feature>
<feature type="transmembrane region" description="Helical" evidence="5">
    <location>
        <begin position="349"/>
        <end position="366"/>
    </location>
</feature>
<evidence type="ECO:0000256" key="1">
    <source>
        <dbReference type="ARBA" id="ARBA00004141"/>
    </source>
</evidence>
<keyword evidence="4 5" id="KW-0472">Membrane</keyword>
<feature type="transmembrane region" description="Helical" evidence="5">
    <location>
        <begin position="177"/>
        <end position="206"/>
    </location>
</feature>
<dbReference type="AlphaFoldDB" id="A0A3B0W0I3"/>
<evidence type="ECO:0000259" key="6">
    <source>
        <dbReference type="Pfam" id="PF04932"/>
    </source>
</evidence>
<feature type="transmembrane region" description="Helical" evidence="5">
    <location>
        <begin position="106"/>
        <end position="127"/>
    </location>
</feature>
<evidence type="ECO:0000256" key="2">
    <source>
        <dbReference type="ARBA" id="ARBA00022692"/>
    </source>
</evidence>
<feature type="transmembrane region" description="Helical" evidence="5">
    <location>
        <begin position="6"/>
        <end position="39"/>
    </location>
</feature>
<keyword evidence="3 5" id="KW-1133">Transmembrane helix</keyword>
<feature type="transmembrane region" description="Helical" evidence="5">
    <location>
        <begin position="218"/>
        <end position="236"/>
    </location>
</feature>
<name>A0A3B0W0I3_9ZZZZ</name>
<dbReference type="InterPro" id="IPR007016">
    <property type="entry name" value="O-antigen_ligase-rel_domated"/>
</dbReference>
<dbReference type="InterPro" id="IPR051533">
    <property type="entry name" value="WaaL-like"/>
</dbReference>